<dbReference type="Pfam" id="PF08984">
    <property type="entry name" value="DUF1858"/>
    <property type="match status" value="1"/>
</dbReference>
<dbReference type="PANTHER" id="PTHR39341">
    <property type="entry name" value="BSL7085 PROTEIN"/>
    <property type="match status" value="1"/>
</dbReference>
<dbReference type="PANTHER" id="PTHR39341:SF1">
    <property type="entry name" value="DUF1858 DOMAIN-CONTAINING PROTEIN"/>
    <property type="match status" value="1"/>
</dbReference>
<protein>
    <recommendedName>
        <fullName evidence="1">DUF1858 domain-containing protein</fullName>
    </recommendedName>
</protein>
<dbReference type="SUPFAM" id="SSF140683">
    <property type="entry name" value="SP0561-like"/>
    <property type="match status" value="1"/>
</dbReference>
<organism evidence="2">
    <name type="scientific">bioreactor metagenome</name>
    <dbReference type="NCBI Taxonomy" id="1076179"/>
    <lineage>
        <taxon>unclassified sequences</taxon>
        <taxon>metagenomes</taxon>
        <taxon>ecological metagenomes</taxon>
    </lineage>
</organism>
<evidence type="ECO:0000259" key="1">
    <source>
        <dbReference type="Pfam" id="PF08984"/>
    </source>
</evidence>
<evidence type="ECO:0000313" key="2">
    <source>
        <dbReference type="EMBL" id="MPM87834.1"/>
    </source>
</evidence>
<dbReference type="InterPro" id="IPR023883">
    <property type="entry name" value="CHP03980_redox-disulphide"/>
</dbReference>
<dbReference type="InterPro" id="IPR038062">
    <property type="entry name" value="ScdA-like_N_sf"/>
</dbReference>
<accession>A0A645DEH0</accession>
<feature type="domain" description="DUF1858" evidence="1">
    <location>
        <begin position="5"/>
        <end position="56"/>
    </location>
</feature>
<sequence length="88" mass="9730">MKKNINKNSNLAELIQKNPDANELLLEYGLYCGNCFAAGFDTLEQGAQLHGMTDEEVEELVEYLNANLSTAEDLELPQPEAITPSKKS</sequence>
<gene>
    <name evidence="2" type="ORF">SDC9_134934</name>
</gene>
<dbReference type="EMBL" id="VSSQ01035575">
    <property type="protein sequence ID" value="MPM87834.1"/>
    <property type="molecule type" value="Genomic_DNA"/>
</dbReference>
<reference evidence="2" key="1">
    <citation type="submission" date="2019-08" db="EMBL/GenBank/DDBJ databases">
        <authorList>
            <person name="Kucharzyk K."/>
            <person name="Murdoch R.W."/>
            <person name="Higgins S."/>
            <person name="Loffler F."/>
        </authorList>
    </citation>
    <scope>NUCLEOTIDE SEQUENCE</scope>
</reference>
<proteinExistence type="predicted"/>
<dbReference type="NCBIfam" id="TIGR03980">
    <property type="entry name" value="prismane_assoc"/>
    <property type="match status" value="1"/>
</dbReference>
<dbReference type="Gene3D" id="1.10.3910.10">
    <property type="entry name" value="SP0561-like"/>
    <property type="match status" value="1"/>
</dbReference>
<dbReference type="InterPro" id="IPR015077">
    <property type="entry name" value="DUF1858"/>
</dbReference>
<comment type="caution">
    <text evidence="2">The sequence shown here is derived from an EMBL/GenBank/DDBJ whole genome shotgun (WGS) entry which is preliminary data.</text>
</comment>
<name>A0A645DEH0_9ZZZZ</name>
<dbReference type="AlphaFoldDB" id="A0A645DEH0"/>